<dbReference type="Gene3D" id="1.25.40.10">
    <property type="entry name" value="Tetratricopeptide repeat domain"/>
    <property type="match status" value="2"/>
</dbReference>
<evidence type="ECO:0000259" key="3">
    <source>
        <dbReference type="PROSITE" id="PS50887"/>
    </source>
</evidence>
<dbReference type="PROSITE" id="PS50887">
    <property type="entry name" value="GGDEF"/>
    <property type="match status" value="1"/>
</dbReference>
<dbReference type="SMART" id="SM00267">
    <property type="entry name" value="GGDEF"/>
    <property type="match status" value="1"/>
</dbReference>
<dbReference type="SUPFAM" id="SSF48452">
    <property type="entry name" value="TPR-like"/>
    <property type="match status" value="2"/>
</dbReference>
<dbReference type="InterPro" id="IPR011990">
    <property type="entry name" value="TPR-like_helical_dom_sf"/>
</dbReference>
<feature type="region of interest" description="Disordered" evidence="2">
    <location>
        <begin position="568"/>
        <end position="598"/>
    </location>
</feature>
<dbReference type="PANTHER" id="PTHR45138:SF9">
    <property type="entry name" value="DIGUANYLATE CYCLASE DGCM-RELATED"/>
    <property type="match status" value="1"/>
</dbReference>
<dbReference type="InterPro" id="IPR000160">
    <property type="entry name" value="GGDEF_dom"/>
</dbReference>
<dbReference type="InterPro" id="IPR043128">
    <property type="entry name" value="Rev_trsase/Diguanyl_cyclase"/>
</dbReference>
<dbReference type="SUPFAM" id="SSF55073">
    <property type="entry name" value="Nucleotide cyclase"/>
    <property type="match status" value="1"/>
</dbReference>
<protein>
    <recommendedName>
        <fullName evidence="3">GGDEF domain-containing protein</fullName>
    </recommendedName>
</protein>
<keyword evidence="1" id="KW-0175">Coiled coil</keyword>
<dbReference type="Pfam" id="PF00990">
    <property type="entry name" value="GGDEF"/>
    <property type="match status" value="1"/>
</dbReference>
<dbReference type="SMART" id="SM00028">
    <property type="entry name" value="TPR"/>
    <property type="match status" value="5"/>
</dbReference>
<accession>A0ABQ2CXQ1</accession>
<dbReference type="PANTHER" id="PTHR45138">
    <property type="entry name" value="REGULATORY COMPONENTS OF SENSORY TRANSDUCTION SYSTEM"/>
    <property type="match status" value="1"/>
</dbReference>
<reference evidence="5" key="1">
    <citation type="journal article" date="2019" name="Int. J. Syst. Evol. Microbiol.">
        <title>The Global Catalogue of Microorganisms (GCM) 10K type strain sequencing project: providing services to taxonomists for standard genome sequencing and annotation.</title>
        <authorList>
            <consortium name="The Broad Institute Genomics Platform"/>
            <consortium name="The Broad Institute Genome Sequencing Center for Infectious Disease"/>
            <person name="Wu L."/>
            <person name="Ma J."/>
        </authorList>
    </citation>
    <scope>NUCLEOTIDE SEQUENCE [LARGE SCALE GENOMIC DNA]</scope>
    <source>
        <strain evidence="5">JCM 14370</strain>
    </source>
</reference>
<dbReference type="InterPro" id="IPR019734">
    <property type="entry name" value="TPR_rpt"/>
</dbReference>
<dbReference type="InterPro" id="IPR029787">
    <property type="entry name" value="Nucleotide_cyclase"/>
</dbReference>
<evidence type="ECO:0000313" key="4">
    <source>
        <dbReference type="EMBL" id="GGJ24466.1"/>
    </source>
</evidence>
<comment type="caution">
    <text evidence="4">The sequence shown here is derived from an EMBL/GenBank/DDBJ whole genome shotgun (WGS) entry which is preliminary data.</text>
</comment>
<organism evidence="4 5">
    <name type="scientific">Deinococcus roseus</name>
    <dbReference type="NCBI Taxonomy" id="392414"/>
    <lineage>
        <taxon>Bacteria</taxon>
        <taxon>Thermotogati</taxon>
        <taxon>Deinococcota</taxon>
        <taxon>Deinococci</taxon>
        <taxon>Deinococcales</taxon>
        <taxon>Deinococcaceae</taxon>
        <taxon>Deinococcus</taxon>
    </lineage>
</organism>
<name>A0ABQ2CXQ1_9DEIO</name>
<evidence type="ECO:0000256" key="2">
    <source>
        <dbReference type="SAM" id="MobiDB-lite"/>
    </source>
</evidence>
<dbReference type="EMBL" id="BMOD01000002">
    <property type="protein sequence ID" value="GGJ24466.1"/>
    <property type="molecule type" value="Genomic_DNA"/>
</dbReference>
<sequence>METMTERESTAVLLQHLDTLTLPEDWISCALSIASRQIQTGLFSQPAVDLARDVVKRIQQQGQLQDLPLALNNLATLLFQGQQMYPALELLMEHHDVLAQASLLERRRTLNVLGGIHQILGDLPLACKYYNQALEVATLAQDQVYRGKLLNNLALLLQQQQKHQEARDLFQEAEALQRELNNPPELCLVLINQASLLLNAADTQPSETDRKQMLQQGMQHLLEAQMLLQQHPNVNQQASVQDYLARYLLKEGRFSEAHACGLQALQTAQMLHNEEAICHACLTLGEIRLAQGHFADALLHLQAARAGFEELGFKENLLDALDVLVRVFKQMERYPEALQHLEALYHLDREVRSEEASRQMEVLAYQRKLERTQHETELERLRSAQLEQLVMERMEEVQALLEKKSQLEEANQHMRELTEKDGLTGVYNRRYLNECCEKTFQTMRQQEQEFSVLIMDIDNFKGINDRFSHQTGDVVLKKLAELLLQALRTSDVVARYGGEEFVVVMPHTSLHNATMVAERIRSTVANHPWQQVHADLKVTLSLGVANNFKVEGPEQMVHAADEALYHSKRTGKNRVTVSPLSRPEGDVADPPTQNQHQG</sequence>
<dbReference type="CDD" id="cd01949">
    <property type="entry name" value="GGDEF"/>
    <property type="match status" value="1"/>
</dbReference>
<proteinExistence type="predicted"/>
<dbReference type="Proteomes" id="UP000632222">
    <property type="component" value="Unassembled WGS sequence"/>
</dbReference>
<dbReference type="Gene3D" id="3.30.70.270">
    <property type="match status" value="1"/>
</dbReference>
<gene>
    <name evidence="4" type="ORF">GCM10008938_08260</name>
</gene>
<dbReference type="NCBIfam" id="TIGR00254">
    <property type="entry name" value="GGDEF"/>
    <property type="match status" value="1"/>
</dbReference>
<keyword evidence="5" id="KW-1185">Reference proteome</keyword>
<dbReference type="InterPro" id="IPR050469">
    <property type="entry name" value="Diguanylate_Cyclase"/>
</dbReference>
<feature type="coiled-coil region" evidence="1">
    <location>
        <begin position="390"/>
        <end position="420"/>
    </location>
</feature>
<dbReference type="Pfam" id="PF13424">
    <property type="entry name" value="TPR_12"/>
    <property type="match status" value="1"/>
</dbReference>
<evidence type="ECO:0000256" key="1">
    <source>
        <dbReference type="SAM" id="Coils"/>
    </source>
</evidence>
<evidence type="ECO:0000313" key="5">
    <source>
        <dbReference type="Proteomes" id="UP000632222"/>
    </source>
</evidence>
<feature type="domain" description="GGDEF" evidence="3">
    <location>
        <begin position="448"/>
        <end position="580"/>
    </location>
</feature>